<feature type="transmembrane region" description="Helical" evidence="1">
    <location>
        <begin position="399"/>
        <end position="423"/>
    </location>
</feature>
<feature type="transmembrane region" description="Helical" evidence="1">
    <location>
        <begin position="72"/>
        <end position="93"/>
    </location>
</feature>
<feature type="transmembrane region" description="Helical" evidence="1">
    <location>
        <begin position="527"/>
        <end position="546"/>
    </location>
</feature>
<feature type="transmembrane region" description="Helical" evidence="1">
    <location>
        <begin position="148"/>
        <end position="172"/>
    </location>
</feature>
<dbReference type="RefSeq" id="WP_007142577.1">
    <property type="nucleotide sequence ID" value="NZ_AOLZ01000044.1"/>
</dbReference>
<dbReference type="EMBL" id="AOLZ01000044">
    <property type="protein sequence ID" value="EMA31668.1"/>
    <property type="molecule type" value="Genomic_DNA"/>
</dbReference>
<feature type="transmembrane region" description="Helical" evidence="1">
    <location>
        <begin position="114"/>
        <end position="142"/>
    </location>
</feature>
<evidence type="ECO:0000313" key="5">
    <source>
        <dbReference type="Proteomes" id="UP000186547"/>
    </source>
</evidence>
<keyword evidence="4" id="KW-1185">Reference proteome</keyword>
<evidence type="ECO:0000313" key="4">
    <source>
        <dbReference type="Proteomes" id="UP000011555"/>
    </source>
</evidence>
<reference evidence="2 5" key="1">
    <citation type="journal article" date="2011" name="J. Bacteriol.">
        <title>Genome sequence of Halobiforma lacisalsi AJ5, an extremely halophilic archaeon which harbors a bop gene.</title>
        <authorList>
            <person name="Jiang X."/>
            <person name="Wang S."/>
            <person name="Cheng H."/>
            <person name="Huo Y."/>
            <person name="Zhang X."/>
            <person name="Zhu X."/>
            <person name="Han X."/>
            <person name="Ni P."/>
            <person name="Wu M."/>
        </authorList>
    </citation>
    <scope>NUCLEOTIDE SEQUENCE [LARGE SCALE GENOMIC DNA]</scope>
    <source>
        <strain evidence="2 5">AJ5</strain>
    </source>
</reference>
<dbReference type="Proteomes" id="UP000011555">
    <property type="component" value="Unassembled WGS sequence"/>
</dbReference>
<dbReference type="KEGG" id="hlc:CHINAEXTREME17980"/>
<gene>
    <name evidence="3" type="ORF">C445_14337</name>
    <name evidence="2" type="ORF">CHINAEXTREME_17980</name>
</gene>
<evidence type="ECO:0000313" key="3">
    <source>
        <dbReference type="EMBL" id="EMA31668.1"/>
    </source>
</evidence>
<feature type="transmembrane region" description="Helical" evidence="1">
    <location>
        <begin position="193"/>
        <end position="210"/>
    </location>
</feature>
<feature type="transmembrane region" description="Helical" evidence="1">
    <location>
        <begin position="326"/>
        <end position="344"/>
    </location>
</feature>
<feature type="transmembrane region" description="Helical" evidence="1">
    <location>
        <begin position="245"/>
        <end position="266"/>
    </location>
</feature>
<proteinExistence type="predicted"/>
<name>M0LEY3_NATLA</name>
<dbReference type="EMBL" id="CP019285">
    <property type="protein sequence ID" value="APW99542.1"/>
    <property type="molecule type" value="Genomic_DNA"/>
</dbReference>
<sequence>MSGPATAVTRTECRRTIRTVAGDRTKLLVLAGIAVVAFGPIMAISLLLLPALGETIAAGEFDAEAVATATDVATSGAAIGWLFLTLMAAIRTVTTVADVDEPACLLVSTRLRSVVVGVIGAELVLFSLWFLPAAIVFAAAFASGAGTVLPVVVVPVFVVVLLAGSLPVGFLVGIWFRHLITVYEPIARFRTPLLVVLAVAYFGSIATGWFDVVTAELFSLLGDGPLGWPGHLVLLAVPNVGGSSVAAAAAVVGAVGIAGVAVAAAVPSARVHWFADPARTDDGTVSGSSTAGSSRLERTLSRVISRPARTVAVTAIRRTRRAPIRLAYAAYPLFGALFFVQDVIRMGRLPAYVAVLLCLYAVWGTGVLFALNPLGDLGRALPAVLTSTLSGRDAVRGRMLAGSLVGVPLAVLVALGAGVASPLSLEVTAALLVGTSIGAVASPALAAGIGAAFPRFGSVTVTNNREAVMPSKSAFVVYTAGIVLPAGAAGLLYTEAAPLIAEVSAALLAVTPLGEAATVSPTGVETAAWVVLVAGLVAPPVAYLYAVERFDRYVLE</sequence>
<accession>M0LEY3</accession>
<feature type="transmembrane region" description="Helical" evidence="1">
    <location>
        <begin position="429"/>
        <end position="453"/>
    </location>
</feature>
<evidence type="ECO:0000313" key="2">
    <source>
        <dbReference type="EMBL" id="APW99542.1"/>
    </source>
</evidence>
<feature type="transmembrane region" description="Helical" evidence="1">
    <location>
        <begin position="474"/>
        <end position="493"/>
    </location>
</feature>
<dbReference type="Proteomes" id="UP000186547">
    <property type="component" value="Chromosome"/>
</dbReference>
<reference evidence="3 4" key="2">
    <citation type="journal article" date="2014" name="PLoS Genet.">
        <title>Phylogenetically driven sequencing of extremely halophilic archaea reveals strategies for static and dynamic osmo-response.</title>
        <authorList>
            <person name="Becker E.A."/>
            <person name="Seitzer P.M."/>
            <person name="Tritt A."/>
            <person name="Larsen D."/>
            <person name="Krusor M."/>
            <person name="Yao A.I."/>
            <person name="Wu D."/>
            <person name="Madern D."/>
            <person name="Eisen J.A."/>
            <person name="Darling A.E."/>
            <person name="Facciotti M.T."/>
        </authorList>
    </citation>
    <scope>NUCLEOTIDE SEQUENCE [LARGE SCALE GENOMIC DNA]</scope>
    <source>
        <strain evidence="3 4">AJ5</strain>
    </source>
</reference>
<feature type="transmembrane region" description="Helical" evidence="1">
    <location>
        <begin position="350"/>
        <end position="371"/>
    </location>
</feature>
<dbReference type="eggNOG" id="arCOG06311">
    <property type="taxonomic scope" value="Archaea"/>
</dbReference>
<feature type="transmembrane region" description="Helical" evidence="1">
    <location>
        <begin position="27"/>
        <end position="52"/>
    </location>
</feature>
<dbReference type="AlphaFoldDB" id="M0LEY3"/>
<organism evidence="3 4">
    <name type="scientific">Natronobacterium lacisalsi AJ5</name>
    <dbReference type="NCBI Taxonomy" id="358396"/>
    <lineage>
        <taxon>Archaea</taxon>
        <taxon>Methanobacteriati</taxon>
        <taxon>Methanobacteriota</taxon>
        <taxon>Stenosarchaea group</taxon>
        <taxon>Halobacteria</taxon>
        <taxon>Halobacteriales</taxon>
        <taxon>Natrialbaceae</taxon>
        <taxon>Natronobacterium</taxon>
    </lineage>
</organism>
<keyword evidence="1" id="KW-0472">Membrane</keyword>
<reference evidence="2" key="3">
    <citation type="submission" date="2017-01" db="EMBL/GenBank/DDBJ databases">
        <authorList>
            <person name="Mah S.A."/>
            <person name="Swanson W.J."/>
            <person name="Moy G.W."/>
            <person name="Vacquier V.D."/>
        </authorList>
    </citation>
    <scope>NUCLEOTIDE SEQUENCE</scope>
    <source>
        <strain evidence="2">AJ5</strain>
    </source>
</reference>
<keyword evidence="1" id="KW-0812">Transmembrane</keyword>
<dbReference type="GeneID" id="30923054"/>
<keyword evidence="1" id="KW-1133">Transmembrane helix</keyword>
<protein>
    <submittedName>
        <fullName evidence="3">Uncharacterized protein</fullName>
    </submittedName>
</protein>
<dbReference type="PATRIC" id="fig|358396.7.peg.2911"/>
<evidence type="ECO:0000256" key="1">
    <source>
        <dbReference type="SAM" id="Phobius"/>
    </source>
</evidence>